<feature type="transmembrane region" description="Helical" evidence="8">
    <location>
        <begin position="144"/>
        <end position="164"/>
    </location>
</feature>
<dbReference type="Proteomes" id="UP000217343">
    <property type="component" value="Chromosome"/>
</dbReference>
<feature type="transmembrane region" description="Helical" evidence="8">
    <location>
        <begin position="121"/>
        <end position="138"/>
    </location>
</feature>
<comment type="subcellular location">
    <subcellularLocation>
        <location evidence="2">Membrane</location>
        <topology evidence="2">Multi-pass membrane protein</topology>
    </subcellularLocation>
</comment>
<feature type="transmembrane region" description="Helical" evidence="8">
    <location>
        <begin position="414"/>
        <end position="435"/>
    </location>
</feature>
<dbReference type="InterPro" id="IPR005829">
    <property type="entry name" value="Sugar_transporter_CS"/>
</dbReference>
<feature type="transmembrane region" description="Helical" evidence="8">
    <location>
        <begin position="254"/>
        <end position="279"/>
    </location>
</feature>
<dbReference type="PANTHER" id="PTHR23504:SF15">
    <property type="entry name" value="MAJOR FACILITATOR SUPERFAMILY (MFS) PROFILE DOMAIN-CONTAINING PROTEIN"/>
    <property type="match status" value="1"/>
</dbReference>
<feature type="transmembrane region" description="Helical" evidence="8">
    <location>
        <begin position="326"/>
        <end position="345"/>
    </location>
</feature>
<evidence type="ECO:0000256" key="6">
    <source>
        <dbReference type="ARBA" id="ARBA00022989"/>
    </source>
</evidence>
<evidence type="ECO:0000313" key="10">
    <source>
        <dbReference type="EMBL" id="ATB47771.1"/>
    </source>
</evidence>
<dbReference type="Pfam" id="PF07690">
    <property type="entry name" value="MFS_1"/>
    <property type="match status" value="1"/>
</dbReference>
<feature type="transmembrane region" description="Helical" evidence="8">
    <location>
        <begin position="57"/>
        <end position="81"/>
    </location>
</feature>
<evidence type="ECO:0000313" key="11">
    <source>
        <dbReference type="Proteomes" id="UP000217343"/>
    </source>
</evidence>
<dbReference type="InterPro" id="IPR001958">
    <property type="entry name" value="Tet-R_TetA/multi-R_MdtG-like"/>
</dbReference>
<keyword evidence="7 8" id="KW-0472">Membrane</keyword>
<dbReference type="SUPFAM" id="SSF103473">
    <property type="entry name" value="MFS general substrate transporter"/>
    <property type="match status" value="1"/>
</dbReference>
<feature type="transmembrane region" description="Helical" evidence="8">
    <location>
        <begin position="213"/>
        <end position="233"/>
    </location>
</feature>
<keyword evidence="4" id="KW-0813">Transport</keyword>
<reference evidence="10 11" key="1">
    <citation type="submission" date="2017-06" db="EMBL/GenBank/DDBJ databases">
        <title>Sequencing and comparative analysis of myxobacterial genomes.</title>
        <authorList>
            <person name="Rupp O."/>
            <person name="Goesmann A."/>
            <person name="Sogaard-Andersen L."/>
        </authorList>
    </citation>
    <scope>NUCLEOTIDE SEQUENCE [LARGE SCALE GENOMIC DNA]</scope>
    <source>
        <strain evidence="10 11">DSM 14697</strain>
    </source>
</reference>
<evidence type="ECO:0000256" key="5">
    <source>
        <dbReference type="ARBA" id="ARBA00022692"/>
    </source>
</evidence>
<comment type="function">
    <text evidence="1">Resistance to tetracycline by an active tetracycline efflux. This is an energy-dependent process that decreases the accumulation of the antibiotic in whole cells. This protein functions as a metal-tetracycline/H(+) antiporter.</text>
</comment>
<protein>
    <submittedName>
        <fullName evidence="10">Tetracycline resistance MFS efflux pump</fullName>
    </submittedName>
</protein>
<keyword evidence="11" id="KW-1185">Reference proteome</keyword>
<dbReference type="PANTHER" id="PTHR23504">
    <property type="entry name" value="MAJOR FACILITATOR SUPERFAMILY DOMAIN-CONTAINING PROTEIN 10"/>
    <property type="match status" value="1"/>
</dbReference>
<feature type="transmembrane region" description="Helical" evidence="8">
    <location>
        <begin position="299"/>
        <end position="319"/>
    </location>
</feature>
<dbReference type="InterPro" id="IPR020846">
    <property type="entry name" value="MFS_dom"/>
</dbReference>
<keyword evidence="6 8" id="KW-1133">Transmembrane helix</keyword>
<dbReference type="EMBL" id="CP022203">
    <property type="protein sequence ID" value="ATB47771.1"/>
    <property type="molecule type" value="Genomic_DNA"/>
</dbReference>
<dbReference type="KEGG" id="mmas:MYMAC_003388"/>
<dbReference type="PRINTS" id="PR01035">
    <property type="entry name" value="TCRTETA"/>
</dbReference>
<evidence type="ECO:0000256" key="2">
    <source>
        <dbReference type="ARBA" id="ARBA00004141"/>
    </source>
</evidence>
<feature type="transmembrane region" description="Helical" evidence="8">
    <location>
        <begin position="87"/>
        <end position="109"/>
    </location>
</feature>
<dbReference type="Gene3D" id="1.20.1250.20">
    <property type="entry name" value="MFS general substrate transporter like domains"/>
    <property type="match status" value="1"/>
</dbReference>
<dbReference type="GO" id="GO:0022857">
    <property type="term" value="F:transmembrane transporter activity"/>
    <property type="evidence" value="ECO:0007669"/>
    <property type="project" value="InterPro"/>
</dbReference>
<sequence length="450" mass="46171">MAKCKGSGEVKAIMAAAVLTAGAIPVPLARGAVNHPGMPQPAWTSPVPRSVQRRVRALVFVTVFLDLVGFGLIIPLLPFYVESMGGSATTAGVLLALFSFAQLVASPVLGRLSDRVGRRPVILLSLLGNAISMALFAYSTHVQWLPWLFASRLLAGATAGNLAACQAAVADVTEEHARAAGMGRVGAGIGLGMVLGPVIGSVLHVYGAWAPPLAGAVMAAAAMLGVFFFFPETHHPQAASRPTPGRPRVRLAEVLARPGLGAVLALTFLVFIGMTNLQVSLGLLAQARFGWGEREIGRLFALMGLVTFVLQAFGIGWLTRRVRDTTLVLVGALSMGTGLACIAAASHGAMLVLAMVLVGTGTGLLQPLMASLASGFAGSELRGGVLGVVQSAGGLARVVGPVWSGFLYSRLGPGAPFTSGAAASGIALLVAASLLRRRVPEAPPQSSMKA</sequence>
<name>A0A250JWP5_9BACT</name>
<evidence type="ECO:0000256" key="3">
    <source>
        <dbReference type="ARBA" id="ARBA00007520"/>
    </source>
</evidence>
<evidence type="ECO:0000256" key="7">
    <source>
        <dbReference type="ARBA" id="ARBA00023136"/>
    </source>
</evidence>
<evidence type="ECO:0000256" key="4">
    <source>
        <dbReference type="ARBA" id="ARBA00022448"/>
    </source>
</evidence>
<proteinExistence type="inferred from homology"/>
<accession>A0A250JWP5</accession>
<feature type="transmembrane region" description="Helical" evidence="8">
    <location>
        <begin position="351"/>
        <end position="373"/>
    </location>
</feature>
<gene>
    <name evidence="10" type="ORF">MYMAC_003388</name>
</gene>
<dbReference type="CDD" id="cd17330">
    <property type="entry name" value="MFS_SLC46_TetA_like"/>
    <property type="match status" value="1"/>
</dbReference>
<feature type="transmembrane region" description="Helical" evidence="8">
    <location>
        <begin position="185"/>
        <end position="207"/>
    </location>
</feature>
<evidence type="ECO:0000256" key="8">
    <source>
        <dbReference type="SAM" id="Phobius"/>
    </source>
</evidence>
<organism evidence="10 11">
    <name type="scientific">Corallococcus macrosporus DSM 14697</name>
    <dbReference type="NCBI Taxonomy" id="1189310"/>
    <lineage>
        <taxon>Bacteria</taxon>
        <taxon>Pseudomonadati</taxon>
        <taxon>Myxococcota</taxon>
        <taxon>Myxococcia</taxon>
        <taxon>Myxococcales</taxon>
        <taxon>Cystobacterineae</taxon>
        <taxon>Myxococcaceae</taxon>
        <taxon>Corallococcus</taxon>
    </lineage>
</organism>
<dbReference type="AlphaFoldDB" id="A0A250JWP5"/>
<evidence type="ECO:0000256" key="1">
    <source>
        <dbReference type="ARBA" id="ARBA00003279"/>
    </source>
</evidence>
<dbReference type="PROSITE" id="PS50850">
    <property type="entry name" value="MFS"/>
    <property type="match status" value="1"/>
</dbReference>
<feature type="domain" description="Major facilitator superfamily (MFS) profile" evidence="9">
    <location>
        <begin position="55"/>
        <end position="439"/>
    </location>
</feature>
<dbReference type="InterPro" id="IPR011701">
    <property type="entry name" value="MFS"/>
</dbReference>
<dbReference type="InterPro" id="IPR036259">
    <property type="entry name" value="MFS_trans_sf"/>
</dbReference>
<comment type="similarity">
    <text evidence="3">Belongs to the major facilitator superfamily. TCR/Tet family.</text>
</comment>
<dbReference type="PROSITE" id="PS00216">
    <property type="entry name" value="SUGAR_TRANSPORT_1"/>
    <property type="match status" value="1"/>
</dbReference>
<keyword evidence="5 8" id="KW-0812">Transmembrane</keyword>
<evidence type="ECO:0000259" key="9">
    <source>
        <dbReference type="PROSITE" id="PS50850"/>
    </source>
</evidence>
<dbReference type="GO" id="GO:0016020">
    <property type="term" value="C:membrane"/>
    <property type="evidence" value="ECO:0007669"/>
    <property type="project" value="UniProtKB-SubCell"/>
</dbReference>
<feature type="transmembrane region" description="Helical" evidence="8">
    <location>
        <begin position="385"/>
        <end position="408"/>
    </location>
</feature>